<dbReference type="InParanoid" id="A0A1Y2M0Y3"/>
<dbReference type="Proteomes" id="UP000193240">
    <property type="component" value="Unassembled WGS sequence"/>
</dbReference>
<feature type="compositionally biased region" description="Pro residues" evidence="1">
    <location>
        <begin position="92"/>
        <end position="103"/>
    </location>
</feature>
<protein>
    <submittedName>
        <fullName evidence="2">Uncharacterized protein</fullName>
    </submittedName>
</protein>
<keyword evidence="3" id="KW-1185">Reference proteome</keyword>
<dbReference type="EMBL" id="KZ107844">
    <property type="protein sequence ID" value="OSS49117.1"/>
    <property type="molecule type" value="Genomic_DNA"/>
</dbReference>
<feature type="compositionally biased region" description="Basic and acidic residues" evidence="1">
    <location>
        <begin position="464"/>
        <end position="475"/>
    </location>
</feature>
<dbReference type="AlphaFoldDB" id="A0A1Y2M0Y3"/>
<dbReference type="STRING" id="105696.A0A1Y2M0Y3"/>
<evidence type="ECO:0000313" key="2">
    <source>
        <dbReference type="EMBL" id="OSS49117.1"/>
    </source>
</evidence>
<sequence>MPQLTTGAEPTMTSSKPLQATVEDYFSDDGQGGQGVSIEPFTPGSSPGKANVRTKRSNPGDMGPDRTPTGRVPANMDGKSDSGAASSQRGPPVLPANPSPTPTQKPSRPSHSRRESTQSAQSAQSASRHPPSRRDSTTASRRDSQSSRRPPTERRPTLTTQQPPVPKRRDSRNVEECTTPGCNCGLELAEPKPRLQTRRQSLLRNQHPAESAPDVSYQHVFDTRSQISDPAQYQASSPRENRPPRYHTPQGGPVIQPAVSRRPSVSGHQPRPTSYHGDSSYLWSQPGMHGSHPNAPPEHGPPPSRSAFNAFPYGQSPMNPQYIPPFPQQGPVPAAYYQAQQMQPMRDQQRPPLQLRGQTQNPAYAYAPQSPVMQVHRSGDRNLPSARYNVNPPPPAQRQQPRIDYRNAQEEESESESESETESEEEPEPRQRPSQRRPSLRHARTTPAPQVPEIRRPQTIIVPDQRDTRPRDRNQASRPMARRTSMSRPPLVPSIKSQSAYDTPQARTIVEGSRSSRREPQVYDRIVQDRRRARQQEYTDLTRSKRSSRMYDSRATGHDYERDLRDDEEEAEPIARPLRRRRDTDTESRRRPHRPVDIRQVADAEDYINANRGERETLADQSYEVARTRSKRTSVGPSEAESSRSRGSDNNGEIRLRIGNDAPVTLSLNGDMEGRVLQLVPMEDGMNELVISGNNRGENTYRSERGSVWGERERRAIMPASQPRRDAEELTERSLHSSRMRRETRVEQDEPRRLHRSARRERRESEYRY</sequence>
<dbReference type="OMA" id="HANTTQV"/>
<feature type="compositionally biased region" description="Pro residues" evidence="1">
    <location>
        <begin position="294"/>
        <end position="304"/>
    </location>
</feature>
<evidence type="ECO:0000256" key="1">
    <source>
        <dbReference type="SAM" id="MobiDB-lite"/>
    </source>
</evidence>
<feature type="compositionally biased region" description="Polar residues" evidence="1">
    <location>
        <begin position="1"/>
        <end position="18"/>
    </location>
</feature>
<feature type="compositionally biased region" description="Basic and acidic residues" evidence="1">
    <location>
        <begin position="641"/>
        <end position="655"/>
    </location>
</feature>
<feature type="compositionally biased region" description="Basic and acidic residues" evidence="1">
    <location>
        <begin position="514"/>
        <end position="565"/>
    </location>
</feature>
<feature type="region of interest" description="Disordered" evidence="1">
    <location>
        <begin position="1"/>
        <end position="655"/>
    </location>
</feature>
<feature type="compositionally biased region" description="Polar residues" evidence="1">
    <location>
        <begin position="495"/>
        <end position="506"/>
    </location>
</feature>
<feature type="compositionally biased region" description="Low complexity" evidence="1">
    <location>
        <begin position="331"/>
        <end position="360"/>
    </location>
</feature>
<evidence type="ECO:0000313" key="3">
    <source>
        <dbReference type="Proteomes" id="UP000193240"/>
    </source>
</evidence>
<feature type="compositionally biased region" description="Basic residues" evidence="1">
    <location>
        <begin position="433"/>
        <end position="444"/>
    </location>
</feature>
<accession>A0A1Y2M0Y3</accession>
<feature type="compositionally biased region" description="Polar residues" evidence="1">
    <location>
        <begin position="223"/>
        <end position="238"/>
    </location>
</feature>
<proteinExistence type="predicted"/>
<feature type="compositionally biased region" description="Basic and acidic residues" evidence="1">
    <location>
        <begin position="582"/>
        <end position="602"/>
    </location>
</feature>
<feature type="compositionally biased region" description="Basic and acidic residues" evidence="1">
    <location>
        <begin position="723"/>
        <end position="752"/>
    </location>
</feature>
<feature type="compositionally biased region" description="Acidic residues" evidence="1">
    <location>
        <begin position="410"/>
        <end position="427"/>
    </location>
</feature>
<feature type="region of interest" description="Disordered" evidence="1">
    <location>
        <begin position="719"/>
        <end position="769"/>
    </location>
</feature>
<feature type="compositionally biased region" description="Basic and acidic residues" evidence="1">
    <location>
        <begin position="132"/>
        <end position="156"/>
    </location>
</feature>
<organism evidence="2 3">
    <name type="scientific">Epicoccum nigrum</name>
    <name type="common">Soil fungus</name>
    <name type="synonym">Epicoccum purpurascens</name>
    <dbReference type="NCBI Taxonomy" id="105696"/>
    <lineage>
        <taxon>Eukaryota</taxon>
        <taxon>Fungi</taxon>
        <taxon>Dikarya</taxon>
        <taxon>Ascomycota</taxon>
        <taxon>Pezizomycotina</taxon>
        <taxon>Dothideomycetes</taxon>
        <taxon>Pleosporomycetidae</taxon>
        <taxon>Pleosporales</taxon>
        <taxon>Pleosporineae</taxon>
        <taxon>Didymellaceae</taxon>
        <taxon>Epicoccum</taxon>
    </lineage>
</organism>
<feature type="compositionally biased region" description="Low complexity" evidence="1">
    <location>
        <begin position="117"/>
        <end position="129"/>
    </location>
</feature>
<name>A0A1Y2M0Y3_EPING</name>
<gene>
    <name evidence="2" type="ORF">B5807_05356</name>
</gene>
<reference evidence="2 3" key="1">
    <citation type="journal article" date="2017" name="Genome Announc.">
        <title>Genome sequence of the saprophytic ascomycete Epicoccum nigrum ICMP 19927 strain isolated from New Zealand.</title>
        <authorList>
            <person name="Fokin M."/>
            <person name="Fleetwood D."/>
            <person name="Weir B.S."/>
            <person name="Villas-Boas S.G."/>
        </authorList>
    </citation>
    <scope>NUCLEOTIDE SEQUENCE [LARGE SCALE GENOMIC DNA]</scope>
    <source>
        <strain evidence="2 3">ICMP 19927</strain>
    </source>
</reference>